<protein>
    <recommendedName>
        <fullName evidence="8">Subtilisin inhibitor domain-containing protein</fullName>
    </recommendedName>
</protein>
<keyword evidence="10" id="KW-1185">Reference proteome</keyword>
<evidence type="ECO:0000313" key="10">
    <source>
        <dbReference type="Proteomes" id="UP000548476"/>
    </source>
</evidence>
<keyword evidence="5" id="KW-0722">Serine protease inhibitor</keyword>
<reference evidence="9 10" key="1">
    <citation type="submission" date="2020-08" db="EMBL/GenBank/DDBJ databases">
        <title>Genomic Encyclopedia of Type Strains, Phase IV (KMG-IV): sequencing the most valuable type-strain genomes for metagenomic binning, comparative biology and taxonomic classification.</title>
        <authorList>
            <person name="Goeker M."/>
        </authorList>
    </citation>
    <scope>NUCLEOTIDE SEQUENCE [LARGE SCALE GENOMIC DNA]</scope>
    <source>
        <strain evidence="9 10">YIM 65646</strain>
    </source>
</reference>
<evidence type="ECO:0000256" key="2">
    <source>
        <dbReference type="ARBA" id="ARBA00010472"/>
    </source>
</evidence>
<accession>A0A841FKP8</accession>
<organism evidence="9 10">
    <name type="scientific">Phytomonospora endophytica</name>
    <dbReference type="NCBI Taxonomy" id="714109"/>
    <lineage>
        <taxon>Bacteria</taxon>
        <taxon>Bacillati</taxon>
        <taxon>Actinomycetota</taxon>
        <taxon>Actinomycetes</taxon>
        <taxon>Micromonosporales</taxon>
        <taxon>Micromonosporaceae</taxon>
        <taxon>Phytomonospora</taxon>
    </lineage>
</organism>
<sequence length="129" mass="13051">MRVHTVVALSACFAAAFAAGSATSAAARPSESAALVLTTEGSSGTAVAELRCEPTGGTHAQAPEACSVLAGVDGDFDDLDVAPGTICPTIYDPVVVTAKGQWRGTLVDHVREYANTCELRAATGPVFAL</sequence>
<comment type="subcellular location">
    <subcellularLocation>
        <location evidence="1">Secreted</location>
    </subcellularLocation>
</comment>
<dbReference type="AlphaFoldDB" id="A0A841FKP8"/>
<dbReference type="GO" id="GO:0005576">
    <property type="term" value="C:extracellular region"/>
    <property type="evidence" value="ECO:0007669"/>
    <property type="project" value="UniProtKB-SubCell"/>
</dbReference>
<evidence type="ECO:0000256" key="7">
    <source>
        <dbReference type="SAM" id="SignalP"/>
    </source>
</evidence>
<gene>
    <name evidence="9" type="ORF">HNR73_003350</name>
</gene>
<evidence type="ECO:0000259" key="8">
    <source>
        <dbReference type="Pfam" id="PF00720"/>
    </source>
</evidence>
<evidence type="ECO:0000256" key="5">
    <source>
        <dbReference type="ARBA" id="ARBA00022900"/>
    </source>
</evidence>
<keyword evidence="3" id="KW-0964">Secreted</keyword>
<feature type="chain" id="PRO_5039724215" description="Subtilisin inhibitor domain-containing protein" evidence="7">
    <location>
        <begin position="19"/>
        <end position="129"/>
    </location>
</feature>
<feature type="signal peptide" evidence="7">
    <location>
        <begin position="1"/>
        <end position="18"/>
    </location>
</feature>
<feature type="domain" description="Subtilisin inhibitor" evidence="8">
    <location>
        <begin position="33"/>
        <end position="115"/>
    </location>
</feature>
<evidence type="ECO:0000256" key="3">
    <source>
        <dbReference type="ARBA" id="ARBA00022525"/>
    </source>
</evidence>
<dbReference type="InterPro" id="IPR023549">
    <property type="entry name" value="Subtilisin_inhibitor"/>
</dbReference>
<dbReference type="Pfam" id="PF00720">
    <property type="entry name" value="SSI"/>
    <property type="match status" value="1"/>
</dbReference>
<dbReference type="InterPro" id="IPR036819">
    <property type="entry name" value="Subtilisin_inhibitor-like_sf"/>
</dbReference>
<evidence type="ECO:0000256" key="1">
    <source>
        <dbReference type="ARBA" id="ARBA00004613"/>
    </source>
</evidence>
<evidence type="ECO:0000256" key="4">
    <source>
        <dbReference type="ARBA" id="ARBA00022690"/>
    </source>
</evidence>
<dbReference type="GO" id="GO:0004867">
    <property type="term" value="F:serine-type endopeptidase inhibitor activity"/>
    <property type="evidence" value="ECO:0007669"/>
    <property type="project" value="UniProtKB-KW"/>
</dbReference>
<dbReference type="RefSeq" id="WP_184788339.1">
    <property type="nucleotide sequence ID" value="NZ_BONT01000002.1"/>
</dbReference>
<keyword evidence="4" id="KW-0646">Protease inhibitor</keyword>
<keyword evidence="7" id="KW-0732">Signal</keyword>
<evidence type="ECO:0000313" key="9">
    <source>
        <dbReference type="EMBL" id="MBB6035493.1"/>
    </source>
</evidence>
<comment type="similarity">
    <text evidence="2">Belongs to the protease inhibitor I16 (SSI) family.</text>
</comment>
<evidence type="ECO:0000256" key="6">
    <source>
        <dbReference type="ARBA" id="ARBA00023157"/>
    </source>
</evidence>
<name>A0A841FKP8_9ACTN</name>
<comment type="caution">
    <text evidence="9">The sequence shown here is derived from an EMBL/GenBank/DDBJ whole genome shotgun (WGS) entry which is preliminary data.</text>
</comment>
<keyword evidence="6" id="KW-1015">Disulfide bond</keyword>
<proteinExistence type="inferred from homology"/>
<dbReference type="Gene3D" id="3.30.350.10">
    <property type="entry name" value="Subtilisin inhibitor-like"/>
    <property type="match status" value="1"/>
</dbReference>
<dbReference type="SUPFAM" id="SSF55399">
    <property type="entry name" value="Subtilisin inhibitor"/>
    <property type="match status" value="1"/>
</dbReference>
<dbReference type="EMBL" id="JACHGT010000006">
    <property type="protein sequence ID" value="MBB6035493.1"/>
    <property type="molecule type" value="Genomic_DNA"/>
</dbReference>
<dbReference type="Proteomes" id="UP000548476">
    <property type="component" value="Unassembled WGS sequence"/>
</dbReference>